<dbReference type="InterPro" id="IPR039425">
    <property type="entry name" value="RNA_pol_sigma-70-like"/>
</dbReference>
<dbReference type="InterPro" id="IPR007627">
    <property type="entry name" value="RNA_pol_sigma70_r2"/>
</dbReference>
<dbReference type="InterPro" id="IPR013249">
    <property type="entry name" value="RNA_pol_sigma70_r4_t2"/>
</dbReference>
<dbReference type="CDD" id="cd06171">
    <property type="entry name" value="Sigma70_r4"/>
    <property type="match status" value="1"/>
</dbReference>
<dbReference type="RefSeq" id="WP_076284821.1">
    <property type="nucleotide sequence ID" value="NZ_MPTW01000006.1"/>
</dbReference>
<name>A0A1R0ZHG4_9BACL</name>
<protein>
    <submittedName>
        <fullName evidence="7">RNA polymerase subunit sigma-70</fullName>
    </submittedName>
</protein>
<dbReference type="EMBL" id="MPTW01000006">
    <property type="protein sequence ID" value="OME70013.1"/>
    <property type="molecule type" value="Genomic_DNA"/>
</dbReference>
<evidence type="ECO:0000256" key="3">
    <source>
        <dbReference type="ARBA" id="ARBA00023082"/>
    </source>
</evidence>
<dbReference type="InterPro" id="IPR036388">
    <property type="entry name" value="WH-like_DNA-bd_sf"/>
</dbReference>
<feature type="domain" description="RNA polymerase sigma factor 70 region 4 type 2" evidence="6">
    <location>
        <begin position="117"/>
        <end position="168"/>
    </location>
</feature>
<dbReference type="PANTHER" id="PTHR43133:SF46">
    <property type="entry name" value="RNA POLYMERASE SIGMA-70 FACTOR ECF SUBFAMILY"/>
    <property type="match status" value="1"/>
</dbReference>
<evidence type="ECO:0000259" key="5">
    <source>
        <dbReference type="Pfam" id="PF04542"/>
    </source>
</evidence>
<keyword evidence="4" id="KW-0804">Transcription</keyword>
<feature type="domain" description="RNA polymerase sigma-70 region 2" evidence="5">
    <location>
        <begin position="21"/>
        <end position="80"/>
    </location>
</feature>
<comment type="similarity">
    <text evidence="1">Belongs to the sigma-70 factor family. ECF subfamily.</text>
</comment>
<dbReference type="InterPro" id="IPR014284">
    <property type="entry name" value="RNA_pol_sigma-70_dom"/>
</dbReference>
<accession>A0A1R0ZHG4</accession>
<evidence type="ECO:0000313" key="7">
    <source>
        <dbReference type="EMBL" id="OME70013.1"/>
    </source>
</evidence>
<dbReference type="Gene3D" id="1.10.10.10">
    <property type="entry name" value="Winged helix-like DNA-binding domain superfamily/Winged helix DNA-binding domain"/>
    <property type="match status" value="1"/>
</dbReference>
<sequence>MLSEDMPYAEAYASEMTLREMMEEYGSDVWNYAFFLTRSREQANDISQEVFLKAYKNVGKYRGQSSMKTWLLTITRNTAFSWSKNSFWRRFIPFGDQPVTITAPSAEKEALGNQYANRIWEIIMTLPDKNREVLVLDIQHGLSIAEMSDLLNIAQGTVKSRLARAREKVKQAIQKEERE</sequence>
<dbReference type="NCBIfam" id="TIGR02937">
    <property type="entry name" value="sigma70-ECF"/>
    <property type="match status" value="1"/>
</dbReference>
<proteinExistence type="inferred from homology"/>
<evidence type="ECO:0000313" key="8">
    <source>
        <dbReference type="Proteomes" id="UP000187425"/>
    </source>
</evidence>
<dbReference type="GO" id="GO:0003677">
    <property type="term" value="F:DNA binding"/>
    <property type="evidence" value="ECO:0007669"/>
    <property type="project" value="InterPro"/>
</dbReference>
<dbReference type="SUPFAM" id="SSF88946">
    <property type="entry name" value="Sigma2 domain of RNA polymerase sigma factors"/>
    <property type="match status" value="1"/>
</dbReference>
<dbReference type="GO" id="GO:0006352">
    <property type="term" value="P:DNA-templated transcription initiation"/>
    <property type="evidence" value="ECO:0007669"/>
    <property type="project" value="InterPro"/>
</dbReference>
<organism evidence="7 8">
    <name type="scientific">Paenibacillus odorifer</name>
    <dbReference type="NCBI Taxonomy" id="189426"/>
    <lineage>
        <taxon>Bacteria</taxon>
        <taxon>Bacillati</taxon>
        <taxon>Bacillota</taxon>
        <taxon>Bacilli</taxon>
        <taxon>Bacillales</taxon>
        <taxon>Paenibacillaceae</taxon>
        <taxon>Paenibacillus</taxon>
    </lineage>
</organism>
<comment type="caution">
    <text evidence="7">The sequence shown here is derived from an EMBL/GenBank/DDBJ whole genome shotgun (WGS) entry which is preliminary data.</text>
</comment>
<reference evidence="7 8" key="1">
    <citation type="submission" date="2016-11" db="EMBL/GenBank/DDBJ databases">
        <title>Paenibacillus species isolates.</title>
        <authorList>
            <person name="Beno S.M."/>
        </authorList>
    </citation>
    <scope>NUCLEOTIDE SEQUENCE [LARGE SCALE GENOMIC DNA]</scope>
    <source>
        <strain evidence="7 8">FSL H7-0443</strain>
    </source>
</reference>
<dbReference type="GO" id="GO:0016987">
    <property type="term" value="F:sigma factor activity"/>
    <property type="evidence" value="ECO:0007669"/>
    <property type="project" value="UniProtKB-KW"/>
</dbReference>
<evidence type="ECO:0000256" key="1">
    <source>
        <dbReference type="ARBA" id="ARBA00010641"/>
    </source>
</evidence>
<dbReference type="SUPFAM" id="SSF88659">
    <property type="entry name" value="Sigma3 and sigma4 domains of RNA polymerase sigma factors"/>
    <property type="match status" value="1"/>
</dbReference>
<evidence type="ECO:0000259" key="6">
    <source>
        <dbReference type="Pfam" id="PF08281"/>
    </source>
</evidence>
<dbReference type="Gene3D" id="1.10.1740.10">
    <property type="match status" value="1"/>
</dbReference>
<dbReference type="PANTHER" id="PTHR43133">
    <property type="entry name" value="RNA POLYMERASE ECF-TYPE SIGMA FACTO"/>
    <property type="match status" value="1"/>
</dbReference>
<dbReference type="Pfam" id="PF04542">
    <property type="entry name" value="Sigma70_r2"/>
    <property type="match status" value="1"/>
</dbReference>
<dbReference type="Proteomes" id="UP000187425">
    <property type="component" value="Unassembled WGS sequence"/>
</dbReference>
<keyword evidence="3" id="KW-0731">Sigma factor</keyword>
<evidence type="ECO:0000256" key="4">
    <source>
        <dbReference type="ARBA" id="ARBA00023163"/>
    </source>
</evidence>
<evidence type="ECO:0000256" key="2">
    <source>
        <dbReference type="ARBA" id="ARBA00023015"/>
    </source>
</evidence>
<keyword evidence="2" id="KW-0805">Transcription regulation</keyword>
<gene>
    <name evidence="7" type="ORF">BSK65_13970</name>
</gene>
<dbReference type="OrthoDB" id="9794508at2"/>
<dbReference type="Pfam" id="PF08281">
    <property type="entry name" value="Sigma70_r4_2"/>
    <property type="match status" value="1"/>
</dbReference>
<dbReference type="InterPro" id="IPR013324">
    <property type="entry name" value="RNA_pol_sigma_r3/r4-like"/>
</dbReference>
<dbReference type="InterPro" id="IPR013325">
    <property type="entry name" value="RNA_pol_sigma_r2"/>
</dbReference>
<dbReference type="AlphaFoldDB" id="A0A1R0ZHG4"/>